<dbReference type="GO" id="GO:0050355">
    <property type="term" value="F:inorganic triphosphate phosphatase activity"/>
    <property type="evidence" value="ECO:0007669"/>
    <property type="project" value="InterPro"/>
</dbReference>
<organism evidence="3 4">
    <name type="scientific">Igneacidithiobacillus copahuensis</name>
    <dbReference type="NCBI Taxonomy" id="2724909"/>
    <lineage>
        <taxon>Bacteria</taxon>
        <taxon>Pseudomonadati</taxon>
        <taxon>Pseudomonadota</taxon>
        <taxon>Acidithiobacillia</taxon>
        <taxon>Acidithiobacillales</taxon>
        <taxon>Acidithiobacillaceae</taxon>
        <taxon>Igneacidithiobacillus</taxon>
    </lineage>
</organism>
<dbReference type="CDD" id="cd07756">
    <property type="entry name" value="CYTH-like_Pase_CHAD"/>
    <property type="match status" value="1"/>
</dbReference>
<dbReference type="Proteomes" id="UP001197378">
    <property type="component" value="Unassembled WGS sequence"/>
</dbReference>
<sequence>MEREIKLEVLHPELWEEILRHPLVDSADIAAKEMHAVYYDSADGALRAAGIAYRVRKEGREWVATIKLAGSAEGGLHQRPEWNLSVRSKKPDLGVFATDETLRTLLAAHLNLALAPVIETVFQRREHEIRYQDARILLAADWGEIRAAGQARAIHEIELELVEGDLADLLQLASALCASLPLCPDDASKLARGSALVGKEIPVAKPNPPTIRGRDNAGDAIGRLLIHSAQTILGGLAWLQLDEHDALHQLRKEVRALRALLRFSKGTDPEDQLRGVRNGLAVWFHEQSLQRDLDALAEHWQSIAPRFSLPATPLQEILRDARKTTRDPRVDSRARLAAELLALWSQVLRNPLQSQQTLRNYVEERLRRMDEHLVFVEPEQIAQFHRLRIALKNLRDVLRHVSELWPSKDGKAFTKQLHAVLDAAGIIRDAQVAHQDLPQLFPAERRHDALDFSAGILLGFLEAQRERESKRFYKHWERFRQAPRPWD</sequence>
<feature type="domain" description="CYTH" evidence="1">
    <location>
        <begin position="1"/>
        <end position="200"/>
    </location>
</feature>
<dbReference type="PROSITE" id="PS51708">
    <property type="entry name" value="CHAD"/>
    <property type="match status" value="1"/>
</dbReference>
<evidence type="ECO:0000313" key="4">
    <source>
        <dbReference type="Proteomes" id="UP001197378"/>
    </source>
</evidence>
<gene>
    <name evidence="3" type="ORF">HFQ13_12990</name>
</gene>
<evidence type="ECO:0000313" key="3">
    <source>
        <dbReference type="EMBL" id="MBU2789109.1"/>
    </source>
</evidence>
<proteinExistence type="predicted"/>
<dbReference type="InterPro" id="IPR039013">
    <property type="entry name" value="YgiF"/>
</dbReference>
<dbReference type="InterPro" id="IPR033469">
    <property type="entry name" value="CYTH-like_dom_sf"/>
</dbReference>
<dbReference type="SMART" id="SM00880">
    <property type="entry name" value="CHAD"/>
    <property type="match status" value="1"/>
</dbReference>
<dbReference type="AlphaFoldDB" id="A0AAE3CKU0"/>
<protein>
    <submittedName>
        <fullName evidence="3">CYTH and CHAD domain-containing protein</fullName>
    </submittedName>
</protein>
<dbReference type="InterPro" id="IPR023577">
    <property type="entry name" value="CYTH_domain"/>
</dbReference>
<dbReference type="RefSeq" id="WP_215871425.1">
    <property type="nucleotide sequence ID" value="NZ_JAAXYO010000182.1"/>
</dbReference>
<reference evidence="3" key="1">
    <citation type="journal article" date="2021" name="ISME J.">
        <title>Genomic evolution of the class Acidithiobacillia: deep-branching Proteobacteria living in extreme acidic conditions.</title>
        <authorList>
            <person name="Moya-Beltran A."/>
            <person name="Beard S."/>
            <person name="Rojas-Villalobos C."/>
            <person name="Issotta F."/>
            <person name="Gallardo Y."/>
            <person name="Ulloa R."/>
            <person name="Giaveno A."/>
            <person name="Degli Esposti M."/>
            <person name="Johnson D.B."/>
            <person name="Quatrini R."/>
        </authorList>
    </citation>
    <scope>NUCLEOTIDE SEQUENCE</scope>
    <source>
        <strain evidence="3">VAN18-1</strain>
    </source>
</reference>
<dbReference type="PROSITE" id="PS51707">
    <property type="entry name" value="CYTH"/>
    <property type="match status" value="1"/>
</dbReference>
<dbReference type="PANTHER" id="PTHR39569">
    <property type="entry name" value="INORGANIC TRIPHOSPHATASE"/>
    <property type="match status" value="1"/>
</dbReference>
<dbReference type="Gene3D" id="2.40.320.10">
    <property type="entry name" value="Hypothetical Protein Pfu-838710-001"/>
    <property type="match status" value="1"/>
</dbReference>
<comment type="caution">
    <text evidence="3">The sequence shown here is derived from an EMBL/GenBank/DDBJ whole genome shotgun (WGS) entry which is preliminary data.</text>
</comment>
<keyword evidence="4" id="KW-1185">Reference proteome</keyword>
<dbReference type="EMBL" id="JAAXYO010000182">
    <property type="protein sequence ID" value="MBU2789109.1"/>
    <property type="molecule type" value="Genomic_DNA"/>
</dbReference>
<dbReference type="PANTHER" id="PTHR39569:SF1">
    <property type="entry name" value="INORGANIC TRIPHOSPHATASE"/>
    <property type="match status" value="1"/>
</dbReference>
<name>A0AAE3CKU0_9PROT</name>
<dbReference type="SUPFAM" id="SSF55154">
    <property type="entry name" value="CYTH-like phosphatases"/>
    <property type="match status" value="1"/>
</dbReference>
<dbReference type="InterPro" id="IPR007899">
    <property type="entry name" value="CHAD_dom"/>
</dbReference>
<dbReference type="InterPro" id="IPR038186">
    <property type="entry name" value="CHAD_dom_sf"/>
</dbReference>
<feature type="domain" description="CHAD" evidence="2">
    <location>
        <begin position="214"/>
        <end position="484"/>
    </location>
</feature>
<accession>A0AAE3CKU0</accession>
<dbReference type="Pfam" id="PF05235">
    <property type="entry name" value="CHAD"/>
    <property type="match status" value="1"/>
</dbReference>
<dbReference type="Gene3D" id="1.40.20.10">
    <property type="entry name" value="CHAD domain"/>
    <property type="match status" value="1"/>
</dbReference>
<dbReference type="SMART" id="SM01118">
    <property type="entry name" value="CYTH"/>
    <property type="match status" value="1"/>
</dbReference>
<evidence type="ECO:0000259" key="2">
    <source>
        <dbReference type="PROSITE" id="PS51708"/>
    </source>
</evidence>
<evidence type="ECO:0000259" key="1">
    <source>
        <dbReference type="PROSITE" id="PS51707"/>
    </source>
</evidence>
<dbReference type="GO" id="GO:0046872">
    <property type="term" value="F:metal ion binding"/>
    <property type="evidence" value="ECO:0007669"/>
    <property type="project" value="TreeGrafter"/>
</dbReference>
<dbReference type="Pfam" id="PF01928">
    <property type="entry name" value="CYTH"/>
    <property type="match status" value="1"/>
</dbReference>